<feature type="domain" description="Pyruvate carboxyltransferase" evidence="12">
    <location>
        <begin position="534"/>
        <end position="802"/>
    </location>
</feature>
<evidence type="ECO:0000259" key="11">
    <source>
        <dbReference type="PROSITE" id="PS50979"/>
    </source>
</evidence>
<dbReference type="PROSITE" id="PS00866">
    <property type="entry name" value="CPSASE_1"/>
    <property type="match status" value="1"/>
</dbReference>
<comment type="cofactor">
    <cofactor evidence="1 8">
        <name>biotin</name>
        <dbReference type="ChEBI" id="CHEBI:57586"/>
    </cofactor>
</comment>
<comment type="catalytic activity">
    <reaction evidence="8">
        <text>hydrogencarbonate + pyruvate + ATP = oxaloacetate + ADP + phosphate + H(+)</text>
        <dbReference type="Rhea" id="RHEA:20844"/>
        <dbReference type="ChEBI" id="CHEBI:15361"/>
        <dbReference type="ChEBI" id="CHEBI:15378"/>
        <dbReference type="ChEBI" id="CHEBI:16452"/>
        <dbReference type="ChEBI" id="CHEBI:17544"/>
        <dbReference type="ChEBI" id="CHEBI:30616"/>
        <dbReference type="ChEBI" id="CHEBI:43474"/>
        <dbReference type="ChEBI" id="CHEBI:456216"/>
        <dbReference type="EC" id="6.4.1.1"/>
    </reaction>
</comment>
<keyword evidence="6 8" id="KW-0067">ATP-binding</keyword>
<dbReference type="PROSITE" id="PS50968">
    <property type="entry name" value="BIOTINYL_LIPOYL"/>
    <property type="match status" value="1"/>
</dbReference>
<evidence type="ECO:0000259" key="10">
    <source>
        <dbReference type="PROSITE" id="PS50975"/>
    </source>
</evidence>
<sequence length="1147" mass="128299">MKTRRIRKVLVANRGEIAIRVFRACTELGIRTVAIYSKEDVGSYHRYKADEAYLVGEGKKPIEAYLDIEGIIEIAKAHDVDAIHPGYGFLSENIQFAKRCREEGIIFIGPNENHLDMFGDKVKARHAAVNAGIPVIPGSDGPVDGLEDVVRFAEAHGYPIIIKAALGGGGRGMRIVRSKSEVKEAFERAKSEAKAAFGSDEVYVEKLIENPKHIEVQILGDYEGNIVHLYERDCSVQRRHQKVVEVAPSVSLSDELRQRICEAAVQLMRSVGYVNAGTVEFLVSGDEFYFIEVNPRIQVEHTITEMITGIDIVQSQILIADGCSLHSHEVGIPKQEDIRINGYAIQSRVTTEDPLNNFMPDTGKIMAYRSGGGFGVRLDAGNGFQGAVITPYYDSLLVKLSTWALTFEQAARKMLRNLREFRIRGIKTNIPFLENVVQHPKFLSGEYDTSFIDTTPELFVFPRRKDRGTKMLTYIGTVTVNGFPGIGKKKKPVFDKPRLPKLSEAEPIPAGTKQILDKHGPEGLVRWIQEQPRVLLTDTTFRDAHQSLLATRVRTVDLVRAAEPTARLLPNLFSLEMWGGATFDVAYRFLKEDPWDRLLKLRERIPNVLFQMLLRSANAVGYKNYPDNVIREFVEKSAHAGIDVFRIFDSLNWVKGMTVAIDAVRQSGKIAEAAICYTGDILDPSRSKYNLDYYKALAKELEQAGAHILAIKDMAGLLKPQAAHVLISALKETVDIPIHLHTHDTSGNGIYTYAKAIEAGVDIVDVAISSMAGLTSQPSANTLYYALEGTERAPEVDIYGLEQLARYWEDVRKFYQEFESGMNAPHTEVYMHEMPGGQYSNLQQQAKAVGLGDRWDEVKEMYRRVNDLFGDIVKVTPSSKVVGDMALYMVQNNLTEQDIFERGETLNFPDSVVELFEGYLGQPHGGFPKELQRIILKGREPITVRPGELLEPVDFEQMKKELYDKLGREVTDFDAIAYALYPKVFLEYAETVEKYGDVSVLDTPTFLYGMRLGEEIEVEIERGKTLIVKLVSIGQPQADGTRVVYFELNGQPREVVIRDESIKTAVVEHIKADRTNPNHIAATMPGTVVKVLVEKGEKVDKGDHLMVTEAMKMETTVQAPFAGVVKDIYVKSGDAIQAGDLLIELSK</sequence>
<evidence type="ECO:0000256" key="4">
    <source>
        <dbReference type="ARBA" id="ARBA00022723"/>
    </source>
</evidence>
<dbReference type="SUPFAM" id="SSF51230">
    <property type="entry name" value="Single hybrid motif"/>
    <property type="match status" value="1"/>
</dbReference>
<dbReference type="EC" id="6.4.1.1" evidence="2 8"/>
<reference evidence="13 14" key="1">
    <citation type="submission" date="2023-08" db="EMBL/GenBank/DDBJ databases">
        <title>Complete genome sequence of Geobacillus thermodenitrificans K1041, a genetically tractable strain representative of the genus Geobacillus.</title>
        <authorList>
            <person name="Kani S."/>
            <person name="Suzuki H."/>
        </authorList>
    </citation>
    <scope>NUCLEOTIDE SEQUENCE [LARGE SCALE GENOMIC DNA]</scope>
    <source>
        <strain evidence="13 14">K1041</strain>
    </source>
</reference>
<dbReference type="PROSITE" id="PS50975">
    <property type="entry name" value="ATP_GRASP"/>
    <property type="match status" value="1"/>
</dbReference>
<dbReference type="Gene3D" id="2.40.50.100">
    <property type="match status" value="1"/>
</dbReference>
<evidence type="ECO:0000313" key="14">
    <source>
        <dbReference type="Proteomes" id="UP001297580"/>
    </source>
</evidence>
<proteinExistence type="predicted"/>
<dbReference type="NCBIfam" id="NF006761">
    <property type="entry name" value="PRK09282.1"/>
    <property type="match status" value="1"/>
</dbReference>
<dbReference type="InterPro" id="IPR003379">
    <property type="entry name" value="Carboxylase_cons_dom"/>
</dbReference>
<dbReference type="Pfam" id="PF02785">
    <property type="entry name" value="Biotin_carb_C"/>
    <property type="match status" value="1"/>
</dbReference>
<dbReference type="InterPro" id="IPR016185">
    <property type="entry name" value="PreATP-grasp_dom_sf"/>
</dbReference>
<dbReference type="PROSITE" id="PS50979">
    <property type="entry name" value="BC"/>
    <property type="match status" value="1"/>
</dbReference>
<dbReference type="InterPro" id="IPR013785">
    <property type="entry name" value="Aldolase_TIM"/>
</dbReference>
<dbReference type="InterPro" id="IPR011054">
    <property type="entry name" value="Rudment_hybrid_motif"/>
</dbReference>
<keyword evidence="3 8" id="KW-0436">Ligase</keyword>
<organism evidence="13 14">
    <name type="scientific">Geobacillus thermodenitrificans</name>
    <dbReference type="NCBI Taxonomy" id="33940"/>
    <lineage>
        <taxon>Bacteria</taxon>
        <taxon>Bacillati</taxon>
        <taxon>Bacillota</taxon>
        <taxon>Bacilli</taxon>
        <taxon>Bacillales</taxon>
        <taxon>Anoxybacillaceae</taxon>
        <taxon>Geobacillus</taxon>
    </lineage>
</organism>
<evidence type="ECO:0000256" key="5">
    <source>
        <dbReference type="ARBA" id="ARBA00022741"/>
    </source>
</evidence>
<dbReference type="InterPro" id="IPR005479">
    <property type="entry name" value="CPAse_ATP-bd"/>
</dbReference>
<gene>
    <name evidence="13" type="primary">pyc</name>
    <name evidence="13" type="ORF">HSX42_05785</name>
</gene>
<evidence type="ECO:0000259" key="9">
    <source>
        <dbReference type="PROSITE" id="PS50968"/>
    </source>
</evidence>
<dbReference type="PANTHER" id="PTHR43778:SF2">
    <property type="entry name" value="PYRUVATE CARBOXYLASE, MITOCHONDRIAL"/>
    <property type="match status" value="1"/>
</dbReference>
<dbReference type="InterPro" id="IPR000891">
    <property type="entry name" value="PYR_CT"/>
</dbReference>
<evidence type="ECO:0000256" key="2">
    <source>
        <dbReference type="ARBA" id="ARBA00013057"/>
    </source>
</evidence>
<dbReference type="Pfam" id="PF00682">
    <property type="entry name" value="HMGL-like"/>
    <property type="match status" value="1"/>
</dbReference>
<feature type="domain" description="Lipoyl-binding" evidence="9">
    <location>
        <begin position="1071"/>
        <end position="1146"/>
    </location>
</feature>
<dbReference type="GO" id="GO:0004736">
    <property type="term" value="F:pyruvate carboxylase activity"/>
    <property type="evidence" value="ECO:0007669"/>
    <property type="project" value="UniProtKB-EC"/>
</dbReference>
<dbReference type="InterPro" id="IPR055268">
    <property type="entry name" value="PCB-like"/>
</dbReference>
<dbReference type="NCBIfam" id="TIGR01235">
    <property type="entry name" value="pyruv_carbox"/>
    <property type="match status" value="1"/>
</dbReference>
<dbReference type="InterPro" id="IPR011764">
    <property type="entry name" value="Biotin_carboxylation_dom"/>
</dbReference>
<evidence type="ECO:0000256" key="6">
    <source>
        <dbReference type="ARBA" id="ARBA00022840"/>
    </source>
</evidence>
<dbReference type="SUPFAM" id="SSF52440">
    <property type="entry name" value="PreATP-grasp domain"/>
    <property type="match status" value="1"/>
</dbReference>
<dbReference type="InterPro" id="IPR005481">
    <property type="entry name" value="BC-like_N"/>
</dbReference>
<dbReference type="SUPFAM" id="SSF51246">
    <property type="entry name" value="Rudiment single hybrid motif"/>
    <property type="match status" value="1"/>
</dbReference>
<dbReference type="Pfam" id="PF02436">
    <property type="entry name" value="PYC_OADA"/>
    <property type="match status" value="1"/>
</dbReference>
<feature type="domain" description="Biotin carboxylation" evidence="11">
    <location>
        <begin position="5"/>
        <end position="457"/>
    </location>
</feature>
<dbReference type="InterPro" id="IPR005930">
    <property type="entry name" value="Pyruv_COase"/>
</dbReference>
<dbReference type="InterPro" id="IPR011053">
    <property type="entry name" value="Single_hybrid_motif"/>
</dbReference>
<keyword evidence="13" id="KW-0670">Pyruvate</keyword>
<dbReference type="SUPFAM" id="SSF51569">
    <property type="entry name" value="Aldolase"/>
    <property type="match status" value="1"/>
</dbReference>
<keyword evidence="4" id="KW-0479">Metal-binding</keyword>
<feature type="domain" description="ATP-grasp" evidence="10">
    <location>
        <begin position="125"/>
        <end position="321"/>
    </location>
</feature>
<comment type="function">
    <text evidence="8">Catalyzes a 2-step reaction, involving the ATP-dependent carboxylation of the covalently attached biotin in the first step and the transfer of the carboxyl group to pyruvate in the second.</text>
</comment>
<dbReference type="Pfam" id="PF00364">
    <property type="entry name" value="Biotin_lipoyl"/>
    <property type="match status" value="1"/>
</dbReference>
<dbReference type="Pfam" id="PF00289">
    <property type="entry name" value="Biotin_carb_N"/>
    <property type="match status" value="1"/>
</dbReference>
<dbReference type="InterPro" id="IPR005482">
    <property type="entry name" value="Biotin_COase_C"/>
</dbReference>
<evidence type="ECO:0000256" key="3">
    <source>
        <dbReference type="ARBA" id="ARBA00022598"/>
    </source>
</evidence>
<evidence type="ECO:0000256" key="8">
    <source>
        <dbReference type="PIRNR" id="PIRNR001594"/>
    </source>
</evidence>
<dbReference type="SUPFAM" id="SSF89000">
    <property type="entry name" value="post-HMGL domain-like"/>
    <property type="match status" value="1"/>
</dbReference>
<dbReference type="RefSeq" id="WP_008878728.1">
    <property type="nucleotide sequence ID" value="NZ_CP017690.1"/>
</dbReference>
<evidence type="ECO:0000259" key="12">
    <source>
        <dbReference type="PROSITE" id="PS50991"/>
    </source>
</evidence>
<keyword evidence="7 8" id="KW-0092">Biotin</keyword>
<dbReference type="InterPro" id="IPR000089">
    <property type="entry name" value="Biotin_lipoyl"/>
</dbReference>
<dbReference type="EMBL" id="CP133461">
    <property type="protein sequence ID" value="WMV77277.1"/>
    <property type="molecule type" value="Genomic_DNA"/>
</dbReference>
<dbReference type="InterPro" id="IPR011761">
    <property type="entry name" value="ATP-grasp"/>
</dbReference>
<dbReference type="NCBIfam" id="NF009554">
    <property type="entry name" value="PRK12999.1"/>
    <property type="match status" value="1"/>
</dbReference>
<dbReference type="Gene3D" id="3.10.600.10">
    <property type="entry name" value="pyruvate carboxylase f1077a mutant domain"/>
    <property type="match status" value="1"/>
</dbReference>
<evidence type="ECO:0000256" key="1">
    <source>
        <dbReference type="ARBA" id="ARBA00001953"/>
    </source>
</evidence>
<accession>A0ABY9QGZ6</accession>
<dbReference type="CDD" id="cd06850">
    <property type="entry name" value="biotinyl_domain"/>
    <property type="match status" value="1"/>
</dbReference>
<dbReference type="SUPFAM" id="SSF56059">
    <property type="entry name" value="Glutathione synthetase ATP-binding domain-like"/>
    <property type="match status" value="1"/>
</dbReference>
<name>A0ABY9QGZ6_GEOTD</name>
<evidence type="ECO:0000256" key="7">
    <source>
        <dbReference type="ARBA" id="ARBA00023267"/>
    </source>
</evidence>
<keyword evidence="5 8" id="KW-0547">Nucleotide-binding</keyword>
<dbReference type="PANTHER" id="PTHR43778">
    <property type="entry name" value="PYRUVATE CARBOXYLASE"/>
    <property type="match status" value="1"/>
</dbReference>
<keyword evidence="14" id="KW-1185">Reference proteome</keyword>
<dbReference type="CDD" id="cd07937">
    <property type="entry name" value="DRE_TIM_PC_TC_5S"/>
    <property type="match status" value="1"/>
</dbReference>
<dbReference type="Proteomes" id="UP001297580">
    <property type="component" value="Chromosome"/>
</dbReference>
<dbReference type="SMART" id="SM00878">
    <property type="entry name" value="Biotin_carb_C"/>
    <property type="match status" value="1"/>
</dbReference>
<dbReference type="PIRSF" id="PIRSF001594">
    <property type="entry name" value="Pyruv_carbox"/>
    <property type="match status" value="1"/>
</dbReference>
<dbReference type="Gene3D" id="3.20.20.70">
    <property type="entry name" value="Aldolase class I"/>
    <property type="match status" value="1"/>
</dbReference>
<evidence type="ECO:0000313" key="13">
    <source>
        <dbReference type="EMBL" id="WMV77277.1"/>
    </source>
</evidence>
<dbReference type="PROSITE" id="PS00867">
    <property type="entry name" value="CPSASE_2"/>
    <property type="match status" value="1"/>
</dbReference>
<dbReference type="PROSITE" id="PS50991">
    <property type="entry name" value="PYR_CT"/>
    <property type="match status" value="1"/>
</dbReference>
<dbReference type="Gene3D" id="3.30.470.20">
    <property type="entry name" value="ATP-grasp fold, B domain"/>
    <property type="match status" value="1"/>
</dbReference>
<protein>
    <recommendedName>
        <fullName evidence="2 8">Pyruvate carboxylase</fullName>
        <ecNumber evidence="2 8">6.4.1.1</ecNumber>
    </recommendedName>
</protein>
<dbReference type="Pfam" id="PF02786">
    <property type="entry name" value="CPSase_L_D2"/>
    <property type="match status" value="1"/>
</dbReference>